<accession>A0A850R4K0</accession>
<reference evidence="1 2" key="1">
    <citation type="submission" date="2020-06" db="EMBL/GenBank/DDBJ databases">
        <title>Photobacterium damselae subsp. damselae comparative genomics.</title>
        <authorList>
            <person name="Osorio C.R."/>
        </authorList>
    </citation>
    <scope>NUCLEOTIDE SEQUENCE [LARGE SCALE GENOMIC DNA]</scope>
    <source>
        <strain evidence="1 2">TW250/03</strain>
    </source>
</reference>
<evidence type="ECO:0000313" key="1">
    <source>
        <dbReference type="EMBL" id="NVP03445.1"/>
    </source>
</evidence>
<comment type="caution">
    <text evidence="1">The sequence shown here is derived from an EMBL/GenBank/DDBJ whole genome shotgun (WGS) entry which is preliminary data.</text>
</comment>
<protein>
    <submittedName>
        <fullName evidence="1">Uncharacterized protein</fullName>
    </submittedName>
</protein>
<proteinExistence type="predicted"/>
<dbReference type="AlphaFoldDB" id="A0A850R4K0"/>
<dbReference type="Proteomes" id="UP000533429">
    <property type="component" value="Unassembled WGS sequence"/>
</dbReference>
<name>A0A850R4K0_PHODD</name>
<sequence length="235" mass="26399">MKNFNLITKPFISHINTIPDGCFSIFTLPIQLTEDQVNKVKSKRVVKLNKAQVAYIEQKRLNRVDIKTGIRALGSTHTSLYSYEPIKVTDPESVVKTLTELCTSRNDIFTIVSNTNGEYQIVLASKFNVPQKLSVFYTKPIMSSSHPFLLFSLVFDNHLNPKTVEDDSHAVLTLRAMLNHEFSQGRRLEGTTKIIVDISAADLVHVTSSVVKVVTQFNIRAGLPIERCSLSVTYV</sequence>
<evidence type="ECO:0000313" key="2">
    <source>
        <dbReference type="Proteomes" id="UP000533429"/>
    </source>
</evidence>
<organism evidence="1 2">
    <name type="scientific">Photobacterium damselae subsp. damselae</name>
    <name type="common">Listonella damsela</name>
    <dbReference type="NCBI Taxonomy" id="85581"/>
    <lineage>
        <taxon>Bacteria</taxon>
        <taxon>Pseudomonadati</taxon>
        <taxon>Pseudomonadota</taxon>
        <taxon>Gammaproteobacteria</taxon>
        <taxon>Vibrionales</taxon>
        <taxon>Vibrionaceae</taxon>
        <taxon>Photobacterium</taxon>
    </lineage>
</organism>
<gene>
    <name evidence="1" type="ORF">HWA77_24885</name>
</gene>
<dbReference type="EMBL" id="JABXOR010001611">
    <property type="protein sequence ID" value="NVP03445.1"/>
    <property type="molecule type" value="Genomic_DNA"/>
</dbReference>